<evidence type="ECO:0000313" key="3">
    <source>
        <dbReference type="Proteomes" id="UP000291832"/>
    </source>
</evidence>
<comment type="caution">
    <text evidence="2">The sequence shown here is derived from an EMBL/GenBank/DDBJ whole genome shotgun (WGS) entry which is preliminary data.</text>
</comment>
<evidence type="ECO:0000313" key="2">
    <source>
        <dbReference type="EMBL" id="RZT68341.1"/>
    </source>
</evidence>
<organism evidence="2 3">
    <name type="scientific">Leucobacter luti</name>
    <dbReference type="NCBI Taxonomy" id="340320"/>
    <lineage>
        <taxon>Bacteria</taxon>
        <taxon>Bacillati</taxon>
        <taxon>Actinomycetota</taxon>
        <taxon>Actinomycetes</taxon>
        <taxon>Micrococcales</taxon>
        <taxon>Microbacteriaceae</taxon>
        <taxon>Leucobacter</taxon>
    </lineage>
</organism>
<dbReference type="AlphaFoldDB" id="A0A4Q7U3M1"/>
<reference evidence="2 3" key="1">
    <citation type="journal article" date="2015" name="Stand. Genomic Sci.">
        <title>Genomic Encyclopedia of Bacterial and Archaeal Type Strains, Phase III: the genomes of soil and plant-associated and newly described type strains.</title>
        <authorList>
            <person name="Whitman W.B."/>
            <person name="Woyke T."/>
            <person name="Klenk H.P."/>
            <person name="Zhou Y."/>
            <person name="Lilburn T.G."/>
            <person name="Beck B.J."/>
            <person name="De Vos P."/>
            <person name="Vandamme P."/>
            <person name="Eisen J.A."/>
            <person name="Garrity G."/>
            <person name="Hugenholtz P."/>
            <person name="Kyrpides N.C."/>
        </authorList>
    </citation>
    <scope>NUCLEOTIDE SEQUENCE [LARGE SCALE GENOMIC DNA]</scope>
    <source>
        <strain evidence="2 3">RF6</strain>
    </source>
</reference>
<sequence>MPAFTDPAADAAEMYEAMRGLAHASIVLDQPERMYGMLGDLLGAVRSLEQVLSQFAKGHTDARGRAANDAGDRAAGTQEALTAAAELRQAASLIGEAERRLDAGKAAAGRIAWQPTLQTSEAPSRLINVVFLQGDEAGHALDLIEAGGTDAAVQELAGYDFGDETADAALENGYVYDKVPVASLNRVATLDAYTLVYNHDHRHMALYRAEDSLPSSVLLGIADPRHAAPAGTLERDGAAADSRRARRERLGTPTINRQNYVNHPTLRGLGR</sequence>
<dbReference type="OrthoDB" id="3781658at2"/>
<dbReference type="Proteomes" id="UP000291832">
    <property type="component" value="Unassembled WGS sequence"/>
</dbReference>
<dbReference type="RefSeq" id="WP_130452344.1">
    <property type="nucleotide sequence ID" value="NZ_QYAG01000004.1"/>
</dbReference>
<gene>
    <name evidence="2" type="ORF">EV139_0064</name>
</gene>
<protein>
    <submittedName>
        <fullName evidence="2">Uncharacterized protein</fullName>
    </submittedName>
</protein>
<feature type="region of interest" description="Disordered" evidence="1">
    <location>
        <begin position="229"/>
        <end position="271"/>
    </location>
</feature>
<dbReference type="EMBL" id="SHKI01000002">
    <property type="protein sequence ID" value="RZT68341.1"/>
    <property type="molecule type" value="Genomic_DNA"/>
</dbReference>
<proteinExistence type="predicted"/>
<accession>A0A4Q7U3M1</accession>
<name>A0A4Q7U3M1_9MICO</name>
<feature type="compositionally biased region" description="Polar residues" evidence="1">
    <location>
        <begin position="253"/>
        <end position="262"/>
    </location>
</feature>
<evidence type="ECO:0000256" key="1">
    <source>
        <dbReference type="SAM" id="MobiDB-lite"/>
    </source>
</evidence>
<keyword evidence="3" id="KW-1185">Reference proteome</keyword>
<feature type="compositionally biased region" description="Basic and acidic residues" evidence="1">
    <location>
        <begin position="233"/>
        <end position="243"/>
    </location>
</feature>